<dbReference type="EMBL" id="JAXUIC010000002">
    <property type="protein sequence ID" value="KAK4599507.1"/>
    <property type="molecule type" value="Genomic_DNA"/>
</dbReference>
<keyword evidence="3" id="KW-1185">Reference proteome</keyword>
<feature type="compositionally biased region" description="Pro residues" evidence="1">
    <location>
        <begin position="43"/>
        <end position="62"/>
    </location>
</feature>
<dbReference type="PANTHER" id="PTHR48202">
    <property type="entry name" value="ALPHA/BETA-HYDROLASES SUPERFAMILY PROTEIN"/>
    <property type="match status" value="1"/>
</dbReference>
<feature type="compositionally biased region" description="Polar residues" evidence="1">
    <location>
        <begin position="23"/>
        <end position="39"/>
    </location>
</feature>
<dbReference type="SUPFAM" id="SSF48371">
    <property type="entry name" value="ARM repeat"/>
    <property type="match status" value="1"/>
</dbReference>
<protein>
    <recommendedName>
        <fullName evidence="4">Protein SERAC1</fullName>
    </recommendedName>
</protein>
<dbReference type="InterPro" id="IPR011989">
    <property type="entry name" value="ARM-like"/>
</dbReference>
<evidence type="ECO:0000313" key="2">
    <source>
        <dbReference type="EMBL" id="KAK4599507.1"/>
    </source>
</evidence>
<reference evidence="2 3" key="1">
    <citation type="journal article" date="2023" name="G3 (Bethesda)">
        <title>A haplotype-resolved chromosome-scale genome for Quercus rubra L. provides insights into the genetics of adaptive traits for red oak species.</title>
        <authorList>
            <person name="Kapoor B."/>
            <person name="Jenkins J."/>
            <person name="Schmutz J."/>
            <person name="Zhebentyayeva T."/>
            <person name="Kuelheim C."/>
            <person name="Coggeshall M."/>
            <person name="Heim C."/>
            <person name="Lasky J.R."/>
            <person name="Leites L."/>
            <person name="Islam-Faridi N."/>
            <person name="Romero-Severson J."/>
            <person name="DeLeo V.L."/>
            <person name="Lucas S.M."/>
            <person name="Lazic D."/>
            <person name="Gailing O."/>
            <person name="Carlson J."/>
            <person name="Staton M."/>
        </authorList>
    </citation>
    <scope>NUCLEOTIDE SEQUENCE [LARGE SCALE GENOMIC DNA]</scope>
    <source>
        <strain evidence="2">Pseudo-F2</strain>
    </source>
</reference>
<organism evidence="2 3">
    <name type="scientific">Quercus rubra</name>
    <name type="common">Northern red oak</name>
    <name type="synonym">Quercus borealis</name>
    <dbReference type="NCBI Taxonomy" id="3512"/>
    <lineage>
        <taxon>Eukaryota</taxon>
        <taxon>Viridiplantae</taxon>
        <taxon>Streptophyta</taxon>
        <taxon>Embryophyta</taxon>
        <taxon>Tracheophyta</taxon>
        <taxon>Spermatophyta</taxon>
        <taxon>Magnoliopsida</taxon>
        <taxon>eudicotyledons</taxon>
        <taxon>Gunneridae</taxon>
        <taxon>Pentapetalae</taxon>
        <taxon>rosids</taxon>
        <taxon>fabids</taxon>
        <taxon>Fagales</taxon>
        <taxon>Fagaceae</taxon>
        <taxon>Quercus</taxon>
    </lineage>
</organism>
<evidence type="ECO:0000313" key="3">
    <source>
        <dbReference type="Proteomes" id="UP001324115"/>
    </source>
</evidence>
<gene>
    <name evidence="2" type="ORF">RGQ29_009529</name>
</gene>
<sequence>MLRLCFRTRRSLRFPLSSHPRLQFSSSQNTIKPSNNLKISQKAPPPPPSPLPPPSSSPPSSSPPSSIHHPLTTTTATAASAKAPLSRNSLLALSATLLSSLIASYYAILSTSDEHNSSSSSSSTSTNPLYTGIERAVKKSTDSVNRIFHHAKQTGVAASVLWQSLSSVLSSANHEVRSGFELRVAALLADISAANASRRAAIVGAGSGAVADWLLESVAVPRDGFGTQAESARALAYLIADPNVSASVLGRPHAIPKLLRFIFSCHPQRSKKQSRRSSFDVSDSLKGRSMLVAAIMDIVTSSCDSSDKVSFQPSLPGHAETGDIAAAIQVLEEGGIHLDESNANQDDEDGGNGIKGIGMKIFGGTTVLGLSRTSELMELGIGETNHVQSARHTPKASFLQNKHDGSLIQANNLSSAVVPGLWDDLHCEHVSVPFAAWALANWATASEVNRSHIQELDQDGHAVMTALVAPERSVKWHGSLVARLLLEDRNLPLNDSVSDWSFSLLSTISQASKNEDISLALVALSAFQVSVERSPEAKKIVMEKGLHLMRDTAKRLTKHKHVQDVLAKALELICTGNMHLSLEESQKWSGILLPWIFGKNSSDTVQSSAKKILSHILEDYGPSSVPISQGWLAILLTEILGSAKTSAKGNTQPKNDKVKTKIDQSNILSASQIANQLAVAVVNLAAKQLGTATGSVDTFPLADLLSLEPFVGPLKNLKKDSLAKFDAADSALATLKGIKALTEICAEEPQFQEKITDFGVLCLLRRFLLCDDYEKLAAIEAYDASRTLEARDRVPNGHGESSISDTNDSSSVRVPATAHIRKHAARLLAILSLLPKAQKVIMADETWCKWLEDCANGKSPGCSDPKIQSYARATLLNIFCNHQIDKDHVNKNLPDTGVSNRDNNCPRYKDMVFLINPELPHWKCPEQVDQDNVRRDKSLTLATTVASDSEGTPVNTPRNDGSFSSSVNYAGSQSELPLLDVVFVHGIRGGAYRSWRIAEDKTSTTSGLVEKIDEEAGKLGTFWPGEWLSSDIPQVRMFTLKYKTNLTQWSGASLPLQEVSSMLLEKLVAAGIGNRPVVFVTHSMGGLVVKQMLYKAKAENIDNLVNNTAGVVFYSCPHFGSKLADMPWRMGLVFRPAPTIGELRSGSPRLVELNDYIRNLHKKGVLDVLSFCETKVTPLVEGYGGWAFRMEIVSIESAYPGFGELVVLESTDHINSCKPINRSDPSYTRILEFLQKLIERYR</sequence>
<dbReference type="AlphaFoldDB" id="A0AAN7FVQ3"/>
<comment type="caution">
    <text evidence="2">The sequence shown here is derived from an EMBL/GenBank/DDBJ whole genome shotgun (WGS) entry which is preliminary data.</text>
</comment>
<dbReference type="Gene3D" id="3.40.50.1820">
    <property type="entry name" value="alpha/beta hydrolase"/>
    <property type="match status" value="1"/>
</dbReference>
<dbReference type="Proteomes" id="UP001324115">
    <property type="component" value="Unassembled WGS sequence"/>
</dbReference>
<evidence type="ECO:0000256" key="1">
    <source>
        <dbReference type="SAM" id="MobiDB-lite"/>
    </source>
</evidence>
<dbReference type="SUPFAM" id="SSF53474">
    <property type="entry name" value="alpha/beta-Hydrolases"/>
    <property type="match status" value="1"/>
</dbReference>
<dbReference type="InterPro" id="IPR029058">
    <property type="entry name" value="AB_hydrolase_fold"/>
</dbReference>
<name>A0AAN7FVQ3_QUERU</name>
<dbReference type="Gene3D" id="1.25.10.10">
    <property type="entry name" value="Leucine-rich Repeat Variant"/>
    <property type="match status" value="1"/>
</dbReference>
<dbReference type="InterPro" id="IPR016024">
    <property type="entry name" value="ARM-type_fold"/>
</dbReference>
<feature type="region of interest" description="Disordered" evidence="1">
    <location>
        <begin position="23"/>
        <end position="71"/>
    </location>
</feature>
<dbReference type="PANTHER" id="PTHR48202:SF1">
    <property type="entry name" value="ALPHA_BETA-HYDROLASES SUPERFAMILY PROTEIN"/>
    <property type="match status" value="1"/>
</dbReference>
<accession>A0AAN7FVQ3</accession>
<evidence type="ECO:0008006" key="4">
    <source>
        <dbReference type="Google" id="ProtNLM"/>
    </source>
</evidence>
<proteinExistence type="predicted"/>